<comment type="caution">
    <text evidence="2">The sequence shown here is derived from an EMBL/GenBank/DDBJ whole genome shotgun (WGS) entry which is preliminary data.</text>
</comment>
<proteinExistence type="predicted"/>
<protein>
    <recommendedName>
        <fullName evidence="1">Tf2-1-like SH3-like domain-containing protein</fullName>
    </recommendedName>
</protein>
<dbReference type="PANTHER" id="PTHR46148">
    <property type="entry name" value="CHROMO DOMAIN-CONTAINING PROTEIN"/>
    <property type="match status" value="1"/>
</dbReference>
<dbReference type="OrthoDB" id="1000448at2759"/>
<dbReference type="Pfam" id="PF24626">
    <property type="entry name" value="SH3_Tf2-1"/>
    <property type="match status" value="1"/>
</dbReference>
<gene>
    <name evidence="2" type="ORF">E3N88_34975</name>
</gene>
<dbReference type="AlphaFoldDB" id="A0A5N6LZP0"/>
<feature type="domain" description="Tf2-1-like SH3-like" evidence="1">
    <location>
        <begin position="69"/>
        <end position="133"/>
    </location>
</feature>
<dbReference type="EMBL" id="SZYD01000017">
    <property type="protein sequence ID" value="KAD3067095.1"/>
    <property type="molecule type" value="Genomic_DNA"/>
</dbReference>
<sequence length="211" mass="24597">MAPFEALYGRKCRSPICWTEVGNSQITGPEIIQEMTDKICQIRDNLLASRSRQKSYADKRRKPLEFEVGDMVLLKVSPWKGVVRFGKKGKLAPHYVGPFKILERIGKVAYKLELPPELSNVHPTFHVSNLRKCLADQDLQVSLDDIRIDDTMHFVEKLVEIMDREVKQLKRSRIPIVKVRWESKRGPEFTWEREDQMKLKYPQLFTTVTPS</sequence>
<evidence type="ECO:0000313" key="2">
    <source>
        <dbReference type="EMBL" id="KAD3067095.1"/>
    </source>
</evidence>
<name>A0A5N6LZP0_9ASTR</name>
<dbReference type="PANTHER" id="PTHR46148:SF59">
    <property type="entry name" value="NUCLEOTIDYLTRANSFERASE, RIBONUCLEASE H"/>
    <property type="match status" value="1"/>
</dbReference>
<evidence type="ECO:0000259" key="1">
    <source>
        <dbReference type="Pfam" id="PF24626"/>
    </source>
</evidence>
<keyword evidence="3" id="KW-1185">Reference proteome</keyword>
<reference evidence="2 3" key="1">
    <citation type="submission" date="2019-05" db="EMBL/GenBank/DDBJ databases">
        <title>Mikania micrantha, genome provides insights into the molecular mechanism of rapid growth.</title>
        <authorList>
            <person name="Liu B."/>
        </authorList>
    </citation>
    <scope>NUCLEOTIDE SEQUENCE [LARGE SCALE GENOMIC DNA]</scope>
    <source>
        <strain evidence="2">NLD-2019</strain>
        <tissue evidence="2">Leaf</tissue>
    </source>
</reference>
<dbReference type="InterPro" id="IPR056924">
    <property type="entry name" value="SH3_Tf2-1"/>
</dbReference>
<dbReference type="Proteomes" id="UP000326396">
    <property type="component" value="Linkage Group LG7"/>
</dbReference>
<organism evidence="2 3">
    <name type="scientific">Mikania micrantha</name>
    <name type="common">bitter vine</name>
    <dbReference type="NCBI Taxonomy" id="192012"/>
    <lineage>
        <taxon>Eukaryota</taxon>
        <taxon>Viridiplantae</taxon>
        <taxon>Streptophyta</taxon>
        <taxon>Embryophyta</taxon>
        <taxon>Tracheophyta</taxon>
        <taxon>Spermatophyta</taxon>
        <taxon>Magnoliopsida</taxon>
        <taxon>eudicotyledons</taxon>
        <taxon>Gunneridae</taxon>
        <taxon>Pentapetalae</taxon>
        <taxon>asterids</taxon>
        <taxon>campanulids</taxon>
        <taxon>Asterales</taxon>
        <taxon>Asteraceae</taxon>
        <taxon>Asteroideae</taxon>
        <taxon>Heliantheae alliance</taxon>
        <taxon>Eupatorieae</taxon>
        <taxon>Mikania</taxon>
    </lineage>
</organism>
<accession>A0A5N6LZP0</accession>
<evidence type="ECO:0000313" key="3">
    <source>
        <dbReference type="Proteomes" id="UP000326396"/>
    </source>
</evidence>